<proteinExistence type="predicted"/>
<sequence>MLALTPGLIAQSDDRTTARYVDTCPYCKRETGQEGVTGSKAGIKGNGNRNRDDKTNEPNVVTFAYPGCHEDSISFPHIPNVYRDGQEVERQECTKSSSSTQMFGSTFFCRPISQQLPTPGRRHRDL</sequence>
<dbReference type="Proteomes" id="UP001057452">
    <property type="component" value="Chromosome 2"/>
</dbReference>
<evidence type="ECO:0000313" key="1">
    <source>
        <dbReference type="EMBL" id="KAI4831577.1"/>
    </source>
</evidence>
<keyword evidence="2" id="KW-1185">Reference proteome</keyword>
<protein>
    <submittedName>
        <fullName evidence="1">Uncharacterized protein</fullName>
    </submittedName>
</protein>
<gene>
    <name evidence="1" type="ORF">KUCAC02_001113</name>
</gene>
<dbReference type="EMBL" id="CM043786">
    <property type="protein sequence ID" value="KAI4831577.1"/>
    <property type="molecule type" value="Genomic_DNA"/>
</dbReference>
<accession>A0ACB9XWP4</accession>
<organism evidence="1 2">
    <name type="scientific">Chaenocephalus aceratus</name>
    <name type="common">Blackfin icefish</name>
    <name type="synonym">Chaenichthys aceratus</name>
    <dbReference type="NCBI Taxonomy" id="36190"/>
    <lineage>
        <taxon>Eukaryota</taxon>
        <taxon>Metazoa</taxon>
        <taxon>Chordata</taxon>
        <taxon>Craniata</taxon>
        <taxon>Vertebrata</taxon>
        <taxon>Euteleostomi</taxon>
        <taxon>Actinopterygii</taxon>
        <taxon>Neopterygii</taxon>
        <taxon>Teleostei</taxon>
        <taxon>Neoteleostei</taxon>
        <taxon>Acanthomorphata</taxon>
        <taxon>Eupercaria</taxon>
        <taxon>Perciformes</taxon>
        <taxon>Notothenioidei</taxon>
        <taxon>Channichthyidae</taxon>
        <taxon>Chaenocephalus</taxon>
    </lineage>
</organism>
<name>A0ACB9XWP4_CHAAC</name>
<reference evidence="1" key="1">
    <citation type="submission" date="2022-05" db="EMBL/GenBank/DDBJ databases">
        <title>Chromosome-level genome of Chaenocephalus aceratus.</title>
        <authorList>
            <person name="Park H."/>
        </authorList>
    </citation>
    <scope>NUCLEOTIDE SEQUENCE</scope>
    <source>
        <strain evidence="1">KU_202001</strain>
    </source>
</reference>
<evidence type="ECO:0000313" key="2">
    <source>
        <dbReference type="Proteomes" id="UP001057452"/>
    </source>
</evidence>
<comment type="caution">
    <text evidence="1">The sequence shown here is derived from an EMBL/GenBank/DDBJ whole genome shotgun (WGS) entry which is preliminary data.</text>
</comment>